<evidence type="ECO:0000259" key="1">
    <source>
        <dbReference type="Pfam" id="PF16201"/>
    </source>
</evidence>
<dbReference type="EMBL" id="CACTIH010009421">
    <property type="protein sequence ID" value="CAA3031125.1"/>
    <property type="molecule type" value="Genomic_DNA"/>
</dbReference>
<proteinExistence type="predicted"/>
<sequence length="495" mass="56737">MFKSLIAEMSEEERCHRLRLLLSYLQNSIEERWQRIPSITAVFVAEASFVLLDPSHDNYSTISKNLMRCSSVDMKTIPLFQNFFWSSSVSFKTDSLWILRLLYAGMNADDDAQIYIRNSTFEMLMSFYGSPLSDNMSKELIIQIVRKAVKLHKMTWFLVEHCGLILWLSSIVSSLCWEEYEDRKNCIFTQLPIILEVINDVTSARYIVEWLQKHALEQLSELSCHLYKLLIGDGELMEEQRTVNSVLQILRLVLKISQKRKVYQPHFTLSDEGLFQLCEAIDVCSKKKYSPCAALGLKVVLMSTPPTTVMGMDQENLSKFLSWAVRNAIQSESTKVLQPEESNYQMTAWSEKEEPEDSLVSKLLRWLTASVILRKISCKFNTDNIWEQSNINNLQFLLECHEKRFGENEVGYGCGEILAASIFYLQQLLGVNRRLLPSVVSALCLLLLSGSSSTDMEIWLGLGISLPLLLSKIRCPAEANPAWRCRGEIFPLSLI</sequence>
<dbReference type="GO" id="GO:0005730">
    <property type="term" value="C:nucleolus"/>
    <property type="evidence" value="ECO:0007669"/>
    <property type="project" value="TreeGrafter"/>
</dbReference>
<feature type="domain" description="URB1 C-terminal" evidence="1">
    <location>
        <begin position="16"/>
        <end position="167"/>
    </location>
</feature>
<dbReference type="GO" id="GO:0000463">
    <property type="term" value="P:maturation of LSU-rRNA from tricistronic rRNA transcript (SSU-rRNA, 5.8S rRNA, LSU-rRNA)"/>
    <property type="evidence" value="ECO:0007669"/>
    <property type="project" value="TreeGrafter"/>
</dbReference>
<name>A0A8S0VFG4_OLEEU</name>
<evidence type="ECO:0000313" key="3">
    <source>
        <dbReference type="Proteomes" id="UP000594638"/>
    </source>
</evidence>
<dbReference type="Gramene" id="OE9A056028T4">
    <property type="protein sequence ID" value="OE9A056028C4"/>
    <property type="gene ID" value="OE9A056028"/>
</dbReference>
<keyword evidence="3" id="KW-1185">Reference proteome</keyword>
<dbReference type="Pfam" id="PF16201">
    <property type="entry name" value="NopRA1"/>
    <property type="match status" value="1"/>
</dbReference>
<reference evidence="2 3" key="1">
    <citation type="submission" date="2019-12" db="EMBL/GenBank/DDBJ databases">
        <authorList>
            <person name="Alioto T."/>
            <person name="Alioto T."/>
            <person name="Gomez Garrido J."/>
        </authorList>
    </citation>
    <scope>NUCLEOTIDE SEQUENCE [LARGE SCALE GENOMIC DNA]</scope>
</reference>
<comment type="caution">
    <text evidence="2">The sequence shown here is derived from an EMBL/GenBank/DDBJ whole genome shotgun (WGS) entry which is preliminary data.</text>
</comment>
<dbReference type="InterPro" id="IPR032436">
    <property type="entry name" value="URB1_C"/>
</dbReference>
<dbReference type="OrthoDB" id="72892at2759"/>
<organism evidence="2 3">
    <name type="scientific">Olea europaea subsp. europaea</name>
    <dbReference type="NCBI Taxonomy" id="158383"/>
    <lineage>
        <taxon>Eukaryota</taxon>
        <taxon>Viridiplantae</taxon>
        <taxon>Streptophyta</taxon>
        <taxon>Embryophyta</taxon>
        <taxon>Tracheophyta</taxon>
        <taxon>Spermatophyta</taxon>
        <taxon>Magnoliopsida</taxon>
        <taxon>eudicotyledons</taxon>
        <taxon>Gunneridae</taxon>
        <taxon>Pentapetalae</taxon>
        <taxon>asterids</taxon>
        <taxon>lamiids</taxon>
        <taxon>Lamiales</taxon>
        <taxon>Oleaceae</taxon>
        <taxon>Oleeae</taxon>
        <taxon>Olea</taxon>
    </lineage>
</organism>
<dbReference type="GO" id="GO:0000466">
    <property type="term" value="P:maturation of 5.8S rRNA from tricistronic rRNA transcript (SSU-rRNA, 5.8S rRNA, LSU-rRNA)"/>
    <property type="evidence" value="ECO:0007669"/>
    <property type="project" value="TreeGrafter"/>
</dbReference>
<dbReference type="Proteomes" id="UP000594638">
    <property type="component" value="Unassembled WGS sequence"/>
</dbReference>
<dbReference type="PANTHER" id="PTHR13500:SF0">
    <property type="entry name" value="NUCLEOLAR PRE-RIBOSOMAL-ASSOCIATED PROTEIN 1"/>
    <property type="match status" value="1"/>
</dbReference>
<protein>
    <recommendedName>
        <fullName evidence="1">URB1 C-terminal domain-containing protein</fullName>
    </recommendedName>
</protein>
<dbReference type="InterPro" id="IPR039844">
    <property type="entry name" value="URB1"/>
</dbReference>
<evidence type="ECO:0000313" key="2">
    <source>
        <dbReference type="EMBL" id="CAA3031125.1"/>
    </source>
</evidence>
<dbReference type="AlphaFoldDB" id="A0A8S0VFG4"/>
<dbReference type="PANTHER" id="PTHR13500">
    <property type="entry name" value="NUCLEOLAR PRERIBOSOMAL-ASSOCIATED PROTEIN 1"/>
    <property type="match status" value="1"/>
</dbReference>
<accession>A0A8S0VFG4</accession>
<gene>
    <name evidence="2" type="ORF">OLEA9_A056028</name>
</gene>